<keyword evidence="1" id="KW-1133">Transmembrane helix</keyword>
<dbReference type="Proteomes" id="UP000777774">
    <property type="component" value="Unassembled WGS sequence"/>
</dbReference>
<reference evidence="2 3" key="1">
    <citation type="submission" date="2020-04" db="EMBL/GenBank/DDBJ databases">
        <title>MicrobeNet Type strains.</title>
        <authorList>
            <person name="Nicholson A.C."/>
        </authorList>
    </citation>
    <scope>NUCLEOTIDE SEQUENCE [LARGE SCALE GENOMIC DNA]</scope>
    <source>
        <strain evidence="2 3">ATCC BAA-787</strain>
    </source>
</reference>
<sequence>MPSLLDRLLRPERTPPPPVQVDLAHVLLVGTGVWAAGLVVCAVLGWTGVTDWVPAVVCATGVVIGLGALGWARLRRPQTGPTTGR</sequence>
<keyword evidence="1" id="KW-0472">Membrane</keyword>
<proteinExistence type="predicted"/>
<feature type="transmembrane region" description="Helical" evidence="1">
    <location>
        <begin position="52"/>
        <end position="72"/>
    </location>
</feature>
<evidence type="ECO:0000313" key="3">
    <source>
        <dbReference type="Proteomes" id="UP000777774"/>
    </source>
</evidence>
<keyword evidence="1" id="KW-0812">Transmembrane</keyword>
<keyword evidence="3" id="KW-1185">Reference proteome</keyword>
<name>A0ABX1JW91_9CELL</name>
<evidence type="ECO:0000313" key="2">
    <source>
        <dbReference type="EMBL" id="NKY38560.1"/>
    </source>
</evidence>
<gene>
    <name evidence="2" type="ORF">HGA02_03195</name>
</gene>
<feature type="transmembrane region" description="Helical" evidence="1">
    <location>
        <begin position="21"/>
        <end position="46"/>
    </location>
</feature>
<organism evidence="2 3">
    <name type="scientific">Cellulomonas septica</name>
    <dbReference type="NCBI Taxonomy" id="285080"/>
    <lineage>
        <taxon>Bacteria</taxon>
        <taxon>Bacillati</taxon>
        <taxon>Actinomycetota</taxon>
        <taxon>Actinomycetes</taxon>
        <taxon>Micrococcales</taxon>
        <taxon>Cellulomonadaceae</taxon>
        <taxon>Cellulomonas</taxon>
    </lineage>
</organism>
<dbReference type="RefSeq" id="WP_168677527.1">
    <property type="nucleotide sequence ID" value="NZ_JAAXOY010000037.1"/>
</dbReference>
<dbReference type="EMBL" id="JAAXOY010000037">
    <property type="protein sequence ID" value="NKY38560.1"/>
    <property type="molecule type" value="Genomic_DNA"/>
</dbReference>
<evidence type="ECO:0000256" key="1">
    <source>
        <dbReference type="SAM" id="Phobius"/>
    </source>
</evidence>
<accession>A0ABX1JW91</accession>
<protein>
    <submittedName>
        <fullName evidence="2">DUF2530 domain-containing protein</fullName>
    </submittedName>
</protein>
<comment type="caution">
    <text evidence="2">The sequence shown here is derived from an EMBL/GenBank/DDBJ whole genome shotgun (WGS) entry which is preliminary data.</text>
</comment>